<dbReference type="EMBL" id="AOPO01000010">
    <property type="protein sequence ID" value="ELY20984.1"/>
    <property type="molecule type" value="Genomic_DNA"/>
</dbReference>
<proteinExistence type="predicted"/>
<evidence type="ECO:0000313" key="1">
    <source>
        <dbReference type="EMBL" id="ELY20984.1"/>
    </source>
</evidence>
<accession>L9U817</accession>
<protein>
    <submittedName>
        <fullName evidence="1">Uncharacterized protein</fullName>
    </submittedName>
</protein>
<name>L9U817_9GAMM</name>
<sequence>MNKFNLIENASDSLEHALKHMGPIEEKGLGNWKRIIVDLAHVVELLFKEKLRQIHPAFVFTKIDSYPAQGLHTVSSDLACQRLQKIGGIKFTKADLNAIQTAREKRNEIEHFEFSISDREAKALVGQVLLFIFHFSDEHLNLDWKSTHLKENKFAVLYSYTEFYNNYLKAAYKKIEEEELAVIKCTSCHNLTFDIDDQRCLVCSHEEEVLDCKWCKGPYIYSSCEYDEMAELCPDCEYKDGYAAAHHEKY</sequence>
<gene>
    <name evidence="1" type="ORF">HALTITAN_2313</name>
</gene>
<comment type="caution">
    <text evidence="1">The sequence shown here is derived from an EMBL/GenBank/DDBJ whole genome shotgun (WGS) entry which is preliminary data.</text>
</comment>
<dbReference type="Proteomes" id="UP000011651">
    <property type="component" value="Unassembled WGS sequence"/>
</dbReference>
<organism evidence="1 2">
    <name type="scientific">Vreelandella titanicae BH1</name>
    <dbReference type="NCBI Taxonomy" id="1204738"/>
    <lineage>
        <taxon>Bacteria</taxon>
        <taxon>Pseudomonadati</taxon>
        <taxon>Pseudomonadota</taxon>
        <taxon>Gammaproteobacteria</taxon>
        <taxon>Oceanospirillales</taxon>
        <taxon>Halomonadaceae</taxon>
        <taxon>Vreelandella</taxon>
    </lineage>
</organism>
<evidence type="ECO:0000313" key="2">
    <source>
        <dbReference type="Proteomes" id="UP000011651"/>
    </source>
</evidence>
<reference evidence="1 2" key="1">
    <citation type="journal article" date="2013" name="Genome Announc.">
        <title>Draft Genome of the Marine Gammaproteobacterium Halomonas titanicae.</title>
        <authorList>
            <person name="Sanchez-Porro C."/>
            <person name="de la Haba R.R."/>
            <person name="Cruz-Hernandez N."/>
            <person name="Gonzalez J.M."/>
            <person name="Reyes-Guirao C."/>
            <person name="Navarro-Sampedro L."/>
            <person name="Carballo M."/>
            <person name="Ventosa A."/>
        </authorList>
    </citation>
    <scope>NUCLEOTIDE SEQUENCE [LARGE SCALE GENOMIC DNA]</scope>
    <source>
        <strain evidence="1 2">BH1</strain>
    </source>
</reference>
<dbReference type="RefSeq" id="WP_009287851.1">
    <property type="nucleotide sequence ID" value="NZ_AOPO01000010.1"/>
</dbReference>
<dbReference type="AlphaFoldDB" id="L9U817"/>